<dbReference type="PANTHER" id="PTHR46434">
    <property type="entry name" value="GENETIC INTERACTOR OF PROHIBITINS 3, MITOCHONDRIAL"/>
    <property type="match status" value="1"/>
</dbReference>
<evidence type="ECO:0000313" key="3">
    <source>
        <dbReference type="Proteomes" id="UP000823775"/>
    </source>
</evidence>
<dbReference type="Pfam" id="PF01926">
    <property type="entry name" value="MMR_HSR1"/>
    <property type="match status" value="1"/>
</dbReference>
<dbReference type="SUPFAM" id="SSF52540">
    <property type="entry name" value="P-loop containing nucleoside triphosphate hydrolases"/>
    <property type="match status" value="1"/>
</dbReference>
<dbReference type="EMBL" id="JACEIK010000440">
    <property type="protein sequence ID" value="MCD7457107.1"/>
    <property type="molecule type" value="Genomic_DNA"/>
</dbReference>
<reference evidence="2 3" key="1">
    <citation type="journal article" date="2021" name="BMC Genomics">
        <title>Datura genome reveals duplications of psychoactive alkaloid biosynthetic genes and high mutation rate following tissue culture.</title>
        <authorList>
            <person name="Rajewski A."/>
            <person name="Carter-House D."/>
            <person name="Stajich J."/>
            <person name="Litt A."/>
        </authorList>
    </citation>
    <scope>NUCLEOTIDE SEQUENCE [LARGE SCALE GENOMIC DNA]</scope>
    <source>
        <strain evidence="2">AR-01</strain>
    </source>
</reference>
<dbReference type="Gene3D" id="3.40.50.300">
    <property type="entry name" value="P-loop containing nucleotide triphosphate hydrolases"/>
    <property type="match status" value="1"/>
</dbReference>
<dbReference type="InterPro" id="IPR006073">
    <property type="entry name" value="GTP-bd"/>
</dbReference>
<gene>
    <name evidence="2" type="primary">BPG2_2</name>
    <name evidence="2" type="ORF">HAX54_034180</name>
</gene>
<dbReference type="PANTHER" id="PTHR46434:SF3">
    <property type="entry name" value="GTP-BINDING PROTEIN BRASSINAZOLE INSENSITIVE PALE GREEN 2, CHLOROPLASTIC"/>
    <property type="match status" value="1"/>
</dbReference>
<evidence type="ECO:0000259" key="1">
    <source>
        <dbReference type="Pfam" id="PF01926"/>
    </source>
</evidence>
<dbReference type="InterPro" id="IPR050896">
    <property type="entry name" value="Mito_lipid_metab_GTPase"/>
</dbReference>
<name>A0ABS8SDY5_DATST</name>
<evidence type="ECO:0000313" key="2">
    <source>
        <dbReference type="EMBL" id="MCD7457107.1"/>
    </source>
</evidence>
<dbReference type="Proteomes" id="UP000823775">
    <property type="component" value="Unassembled WGS sequence"/>
</dbReference>
<feature type="domain" description="G" evidence="1">
    <location>
        <begin position="93"/>
        <end position="153"/>
    </location>
</feature>
<comment type="caution">
    <text evidence="2">The sequence shown here is derived from an EMBL/GenBank/DDBJ whole genome shotgun (WGS) entry which is preliminary data.</text>
</comment>
<accession>A0ABS8SDY5</accession>
<organism evidence="2 3">
    <name type="scientific">Datura stramonium</name>
    <name type="common">Jimsonweed</name>
    <name type="synonym">Common thornapple</name>
    <dbReference type="NCBI Taxonomy" id="4076"/>
    <lineage>
        <taxon>Eukaryota</taxon>
        <taxon>Viridiplantae</taxon>
        <taxon>Streptophyta</taxon>
        <taxon>Embryophyta</taxon>
        <taxon>Tracheophyta</taxon>
        <taxon>Spermatophyta</taxon>
        <taxon>Magnoliopsida</taxon>
        <taxon>eudicotyledons</taxon>
        <taxon>Gunneridae</taxon>
        <taxon>Pentapetalae</taxon>
        <taxon>asterids</taxon>
        <taxon>lamiids</taxon>
        <taxon>Solanales</taxon>
        <taxon>Solanaceae</taxon>
        <taxon>Solanoideae</taxon>
        <taxon>Datureae</taxon>
        <taxon>Datura</taxon>
    </lineage>
</organism>
<dbReference type="InterPro" id="IPR027417">
    <property type="entry name" value="P-loop_NTPase"/>
</dbReference>
<proteinExistence type="predicted"/>
<sequence length="175" mass="19432">MFFVEVSSRFLSTKLLANLIRVTELKLKTNYQWKPLQIFQISPAHLDKWVRHRAKANGAPKLSGVYVSSRKDLGITNLLAFIKELAGPRGNMWVIGAQNAGKSILINAFAKKGGVKATKLTEAPVPGTTLGILRIGGILSAKAKMYDTSGLLHPYLMSMLLNREEQKMVEIRKKL</sequence>
<protein>
    <submittedName>
        <fullName evidence="2">GTP-binding protein BRASSINAZOLE INSENSITIVE PALE GREEN 2, chloroplastic</fullName>
    </submittedName>
</protein>
<keyword evidence="3" id="KW-1185">Reference proteome</keyword>